<reference evidence="9" key="1">
    <citation type="submission" date="2020-03" db="EMBL/GenBank/DDBJ databases">
        <title>Castanea mollissima Vanexum genome sequencing.</title>
        <authorList>
            <person name="Staton M."/>
        </authorList>
    </citation>
    <scope>NUCLEOTIDE SEQUENCE</scope>
    <source>
        <tissue evidence="9">Leaf</tissue>
    </source>
</reference>
<evidence type="ECO:0000256" key="5">
    <source>
        <dbReference type="ARBA" id="ARBA00022833"/>
    </source>
</evidence>
<dbReference type="SMART" id="SM00249">
    <property type="entry name" value="PHD"/>
    <property type="match status" value="2"/>
</dbReference>
<dbReference type="Pfam" id="PF00271">
    <property type="entry name" value="Helicase_C"/>
    <property type="match status" value="1"/>
</dbReference>
<dbReference type="InterPro" id="IPR038718">
    <property type="entry name" value="SNF2-like_sf"/>
</dbReference>
<evidence type="ECO:0000256" key="3">
    <source>
        <dbReference type="ARBA" id="ARBA00022771"/>
    </source>
</evidence>
<keyword evidence="10" id="KW-1185">Reference proteome</keyword>
<dbReference type="PANTHER" id="PTHR45865:SF1">
    <property type="entry name" value="E3 UBIQUITIN-PROTEIN LIGASE SHPRH"/>
    <property type="match status" value="1"/>
</dbReference>
<dbReference type="PROSITE" id="PS50089">
    <property type="entry name" value="ZF_RING_2"/>
    <property type="match status" value="1"/>
</dbReference>
<evidence type="ECO:0000259" key="8">
    <source>
        <dbReference type="PROSITE" id="PS51194"/>
    </source>
</evidence>
<evidence type="ECO:0000256" key="4">
    <source>
        <dbReference type="ARBA" id="ARBA00022801"/>
    </source>
</evidence>
<dbReference type="SMART" id="SM00487">
    <property type="entry name" value="DEXDc"/>
    <property type="match status" value="1"/>
</dbReference>
<dbReference type="SMART" id="SM00490">
    <property type="entry name" value="HELICc"/>
    <property type="match status" value="1"/>
</dbReference>
<dbReference type="GO" id="GO:0016787">
    <property type="term" value="F:hydrolase activity"/>
    <property type="evidence" value="ECO:0007669"/>
    <property type="project" value="UniProtKB-KW"/>
</dbReference>
<evidence type="ECO:0008006" key="11">
    <source>
        <dbReference type="Google" id="ProtNLM"/>
    </source>
</evidence>
<dbReference type="InterPro" id="IPR048695">
    <property type="entry name" value="SHPRH_helical_2nd"/>
</dbReference>
<dbReference type="SMART" id="SM00184">
    <property type="entry name" value="RING"/>
    <property type="match status" value="1"/>
</dbReference>
<dbReference type="PANTHER" id="PTHR45865">
    <property type="entry name" value="E3 UBIQUITIN-PROTEIN LIGASE SHPRH FAMILY MEMBER"/>
    <property type="match status" value="1"/>
</dbReference>
<evidence type="ECO:0000256" key="1">
    <source>
        <dbReference type="ARBA" id="ARBA00008438"/>
    </source>
</evidence>
<dbReference type="InterPro" id="IPR019787">
    <property type="entry name" value="Znf_PHD-finger"/>
</dbReference>
<dbReference type="InterPro" id="IPR014001">
    <property type="entry name" value="Helicase_ATP-bd"/>
</dbReference>
<dbReference type="Pfam" id="PF00176">
    <property type="entry name" value="SNF2-rel_dom"/>
    <property type="match status" value="1"/>
</dbReference>
<dbReference type="Pfam" id="PF00097">
    <property type="entry name" value="zf-C3HC4"/>
    <property type="match status" value="1"/>
</dbReference>
<dbReference type="InterPro" id="IPR000330">
    <property type="entry name" value="SNF2_N"/>
</dbReference>
<dbReference type="Gene3D" id="3.30.40.10">
    <property type="entry name" value="Zinc/RING finger domain, C3HC4 (zinc finger)"/>
    <property type="match status" value="2"/>
</dbReference>
<evidence type="ECO:0000256" key="2">
    <source>
        <dbReference type="ARBA" id="ARBA00022723"/>
    </source>
</evidence>
<keyword evidence="3 6" id="KW-0863">Zinc-finger</keyword>
<dbReference type="InterPro" id="IPR013083">
    <property type="entry name" value="Znf_RING/FYVE/PHD"/>
</dbReference>
<dbReference type="GO" id="GO:0005524">
    <property type="term" value="F:ATP binding"/>
    <property type="evidence" value="ECO:0007669"/>
    <property type="project" value="InterPro"/>
</dbReference>
<keyword evidence="5" id="KW-0862">Zinc</keyword>
<dbReference type="Pfam" id="PF21325">
    <property type="entry name" value="SHPRH_helical-1st"/>
    <property type="match status" value="1"/>
</dbReference>
<evidence type="ECO:0000256" key="6">
    <source>
        <dbReference type="PROSITE-ProRule" id="PRU00175"/>
    </source>
</evidence>
<feature type="domain" description="RING-type" evidence="7">
    <location>
        <begin position="1416"/>
        <end position="1465"/>
    </location>
</feature>
<dbReference type="InterPro" id="IPR048686">
    <property type="entry name" value="SHPRH_helical_1st"/>
</dbReference>
<dbReference type="SUPFAM" id="SSF57850">
    <property type="entry name" value="RING/U-box"/>
    <property type="match status" value="1"/>
</dbReference>
<comment type="caution">
    <text evidence="9">The sequence shown here is derived from an EMBL/GenBank/DDBJ whole genome shotgun (WGS) entry which is preliminary data.</text>
</comment>
<dbReference type="InterPro" id="IPR011011">
    <property type="entry name" value="Znf_FYVE_PHD"/>
</dbReference>
<dbReference type="GO" id="GO:0008270">
    <property type="term" value="F:zinc ion binding"/>
    <property type="evidence" value="ECO:0007669"/>
    <property type="project" value="UniProtKB-KW"/>
</dbReference>
<dbReference type="EMBL" id="JRKL02000668">
    <property type="protein sequence ID" value="KAF3969264.1"/>
    <property type="molecule type" value="Genomic_DNA"/>
</dbReference>
<dbReference type="CDD" id="cd18070">
    <property type="entry name" value="DEXQc_SHPRH"/>
    <property type="match status" value="1"/>
</dbReference>
<gene>
    <name evidence="9" type="ORF">CMV_006933</name>
</gene>
<dbReference type="InterPro" id="IPR049730">
    <property type="entry name" value="SNF2/RAD54-like_C"/>
</dbReference>
<protein>
    <recommendedName>
        <fullName evidence="11">E3 ubiquitin-protein ligase SHPRH</fullName>
    </recommendedName>
</protein>
<name>A0A8J4RIZ1_9ROSI</name>
<evidence type="ECO:0000313" key="10">
    <source>
        <dbReference type="Proteomes" id="UP000737018"/>
    </source>
</evidence>
<dbReference type="InterPro" id="IPR001965">
    <property type="entry name" value="Znf_PHD"/>
</dbReference>
<dbReference type="InterPro" id="IPR001650">
    <property type="entry name" value="Helicase_C-like"/>
</dbReference>
<proteinExistence type="inferred from homology"/>
<dbReference type="Pfam" id="PF00628">
    <property type="entry name" value="PHD"/>
    <property type="match status" value="1"/>
</dbReference>
<dbReference type="CDD" id="cd18793">
    <property type="entry name" value="SF2_C_SNF"/>
    <property type="match status" value="1"/>
</dbReference>
<accession>A0A8J4RIZ1</accession>
<feature type="domain" description="Helicase C-terminal" evidence="8">
    <location>
        <begin position="1514"/>
        <end position="1689"/>
    </location>
</feature>
<keyword evidence="2" id="KW-0479">Metal-binding</keyword>
<dbReference type="Gene3D" id="3.40.50.10810">
    <property type="entry name" value="Tandem AAA-ATPase domain"/>
    <property type="match status" value="2"/>
</dbReference>
<dbReference type="PROSITE" id="PS51194">
    <property type="entry name" value="HELICASE_CTER"/>
    <property type="match status" value="1"/>
</dbReference>
<keyword evidence="4" id="KW-0378">Hydrolase</keyword>
<organism evidence="9 10">
    <name type="scientific">Castanea mollissima</name>
    <name type="common">Chinese chestnut</name>
    <dbReference type="NCBI Taxonomy" id="60419"/>
    <lineage>
        <taxon>Eukaryota</taxon>
        <taxon>Viridiplantae</taxon>
        <taxon>Streptophyta</taxon>
        <taxon>Embryophyta</taxon>
        <taxon>Tracheophyta</taxon>
        <taxon>Spermatophyta</taxon>
        <taxon>Magnoliopsida</taxon>
        <taxon>eudicotyledons</taxon>
        <taxon>Gunneridae</taxon>
        <taxon>Pentapetalae</taxon>
        <taxon>rosids</taxon>
        <taxon>fabids</taxon>
        <taxon>Fagales</taxon>
        <taxon>Fagaceae</taxon>
        <taxon>Castanea</taxon>
    </lineage>
</organism>
<comment type="similarity">
    <text evidence="1">Belongs to the SNF2/RAD54 helicase family. RAD16 subfamily.</text>
</comment>
<dbReference type="InterPro" id="IPR052583">
    <property type="entry name" value="ATP-helicase/E3_Ub-Ligase"/>
</dbReference>
<dbReference type="SUPFAM" id="SSF52540">
    <property type="entry name" value="P-loop containing nucleoside triphosphate hydrolases"/>
    <property type="match status" value="2"/>
</dbReference>
<dbReference type="InterPro" id="IPR018957">
    <property type="entry name" value="Znf_C3HC4_RING-type"/>
</dbReference>
<evidence type="ECO:0000259" key="7">
    <source>
        <dbReference type="PROSITE" id="PS50089"/>
    </source>
</evidence>
<dbReference type="SUPFAM" id="SSF57903">
    <property type="entry name" value="FYVE/PHD zinc finger"/>
    <property type="match status" value="1"/>
</dbReference>
<dbReference type="Proteomes" id="UP000737018">
    <property type="component" value="Unassembled WGS sequence"/>
</dbReference>
<dbReference type="Gene3D" id="3.40.50.300">
    <property type="entry name" value="P-loop containing nucleotide triphosphate hydrolases"/>
    <property type="match status" value="1"/>
</dbReference>
<dbReference type="Pfam" id="PF21324">
    <property type="entry name" value="SHPRH_helical-2nd"/>
    <property type="match status" value="1"/>
</dbReference>
<sequence>MYTEKVDAVFSGKKREAVFVCNSIGVSQSSIVAVANAPLSVMGRRKQSHPHRSGGVIVGPHDTAEAGIENQQALNTEQVQNNDFDKIDKPYLVEVDRASWNSHDHLDISEVVLIDLNLKEGFSGYEWSQDFILDSKYALRFRVCNVNEFVSRIKLGHWPVLSSRDISLEFVEKCTREDTETHSVILSGSFDGPDEGITGLVHLASLKFMTLRPVLGVTSLENKSSLRVRVEILRNAFEACESLLENTRQVWKRSMVNVMAWLRPEVMTSEARYGVSISTEMEIDLHMETGDGNLNAKKQARFDAARFYEAIKPSKVDPMLEDDIPDLLPELRPYQRRAAHWMVQREKGDLRSLVESEKSPFFSPLCLPVDFLDTSTKMFYNPFSGNISFHPGQSSPYVFGGILADEMGLGKTVELLACIFAHQKSASECGIFASTEVQFPGHQKINIKRLKRERVECICGAVSESQKYKGLWVQCDICDSWQHADCVGYSPKRKRLKSSEISNGQRYKNGSMGEFEKHTRKQNYADIVVRDGEHICPLCLELIQATESPVATGATLIVCPAPILPQWHAEIIRHTHPGSLKTCIYEGVKITPLSNTSVADISELVGADIVLTTYDVLKEDLSHDSDRHEGDRRLMRFQKRYPVVPTPLTRIFWWRICLDEAQMVECNAAAATEMALRLHAKHRWCITGTPIQRKLDDLFGLLRFLKASPFDVSRWWIEVIRDPYERRDTGAMEFTHKFLKQIMWRSSKRHVADELQLPPQEECVSWLTLSPIEEHFYQRQHETCVSYAREVIEHLKDDLLKREFQGCVSSDASSDPFITHAEAGKLLNTLLKLRQACCHPQVGSSGLRSLQQSPMTMEEILMVLIGKTKIEGEEALRRIVVALNGLAGIAIIENKFCQAVSLYKEALSLVEEHSEDFRLDPLLNIHIHHNLDEILPLVSNCSEGQQFSGSCEKKSSKIPGIEECDQHVINKRQKVSREDNLDFPIEAGNRTDFTSGISENGLNGDQGCDNDPHVSSSCISEISLRSTCENIKQKYLSVFNSKLSIAQQEFRKSYMQVSNALRDRKDQHTVWWLEVLHQAEQNKDFSSELLKKIEEAISGKLNNSRSSRIASRFQSISSLKYHIQTGLDQLEASRKVLLDRLLEIDHTMEKPKEEDIERVRYCRNCIVNGDGPLCVSCELDGLFQDYEARLFRLNKEHGGMITSAEEAIDLQKRNSALNRFYWNFSQPDKDKTSHVANYGKLVKRDVGERIVVSKSSSEFEIVLGVIKSYCKAQLGREGMPAAMKQLHILEGMRKEYAHARSLAIAQAQFLCAHDEVKMATTRLHLRENEDDRAIDALSQDELPSASVQFSDDKFISLTLLSRTKGKLRYLKGLVLSKQKSTVESLNDSSLTQEIGSMSTSTEQKSGCAPKADEETCPVCQEKLSNQKMVFQCGHVTCCKCLFSMTERRALHSKFKDKWVMCPTCRQHTDFGNIAYVDDRQNESCNSSVLNTIQGLEKCEASLIVQGSYGTKIEAVTRRILWIKHTDPIAKILVFSSWNDVLDVLEHAFTANDISFIRMKGGRKAHVAISKFRGQNSSMENIKVNAQQPPSKNFQVLLILIQHGANGLNLLEAQHVVLVEPLLNPAAEAQAISRVHRIGQENKTLVHRFIVKNTVEESLYKLNRNRNTNSFISGNTKNQDQPVLTLKDVESLFATVASTVPENEDKATESLRHLPPSVAAGVAAERRLKELTASAS</sequence>
<dbReference type="InterPro" id="IPR027417">
    <property type="entry name" value="P-loop_NTPase"/>
</dbReference>
<dbReference type="InterPro" id="IPR001841">
    <property type="entry name" value="Znf_RING"/>
</dbReference>
<evidence type="ECO:0000313" key="9">
    <source>
        <dbReference type="EMBL" id="KAF3969264.1"/>
    </source>
</evidence>
<dbReference type="OrthoDB" id="423559at2759"/>